<reference evidence="15 16" key="1">
    <citation type="submission" date="2015-01" db="EMBL/GenBank/DDBJ databases">
        <title>Evolution of Trichinella species and genotypes.</title>
        <authorList>
            <person name="Korhonen P.K."/>
            <person name="Edoardo P."/>
            <person name="Giuseppe L.R."/>
            <person name="Gasser R.B."/>
        </authorList>
    </citation>
    <scope>NUCLEOTIDE SEQUENCE [LARGE SCALE GENOMIC DNA]</scope>
    <source>
        <strain evidence="15">ISS37</strain>
    </source>
</reference>
<dbReference type="GO" id="GO:0005524">
    <property type="term" value="F:ATP binding"/>
    <property type="evidence" value="ECO:0007669"/>
    <property type="project" value="UniProtKB-KW"/>
</dbReference>
<dbReference type="SMART" id="SM01344">
    <property type="entry name" value="NUC194"/>
    <property type="match status" value="1"/>
</dbReference>
<dbReference type="InterPro" id="IPR003152">
    <property type="entry name" value="FATC_dom"/>
</dbReference>
<dbReference type="SUPFAM" id="SSF56112">
    <property type="entry name" value="Protein kinase-like (PK-like)"/>
    <property type="match status" value="1"/>
</dbReference>
<dbReference type="PANTHER" id="PTHR11139">
    <property type="entry name" value="ATAXIA TELANGIECTASIA MUTATED ATM -RELATED"/>
    <property type="match status" value="1"/>
</dbReference>
<comment type="caution">
    <text evidence="15">The sequence shown here is derived from an EMBL/GenBank/DDBJ whole genome shotgun (WGS) entry which is preliminary data.</text>
</comment>
<dbReference type="InterPro" id="IPR046804">
    <property type="entry name" value="DNA-PKcs_N"/>
</dbReference>
<evidence type="ECO:0000256" key="2">
    <source>
        <dbReference type="ARBA" id="ARBA00011031"/>
    </source>
</evidence>
<dbReference type="Proteomes" id="UP000054630">
    <property type="component" value="Unassembled WGS sequence"/>
</dbReference>
<feature type="domain" description="PI3K/PI4K catalytic" evidence="12">
    <location>
        <begin position="3335"/>
        <end position="3665"/>
    </location>
</feature>
<evidence type="ECO:0000313" key="15">
    <source>
        <dbReference type="EMBL" id="KRX21466.1"/>
    </source>
</evidence>
<feature type="domain" description="FATC" evidence="14">
    <location>
        <begin position="3723"/>
        <end position="3755"/>
    </location>
</feature>
<evidence type="ECO:0000256" key="5">
    <source>
        <dbReference type="ARBA" id="ARBA00022679"/>
    </source>
</evidence>
<accession>A0A0V0S4Q3</accession>
<dbReference type="CDD" id="cd05172">
    <property type="entry name" value="PIKKc_DNA-PK"/>
    <property type="match status" value="1"/>
</dbReference>
<dbReference type="InterPro" id="IPR000403">
    <property type="entry name" value="PI3/4_kinase_cat_dom"/>
</dbReference>
<dbReference type="InterPro" id="IPR018936">
    <property type="entry name" value="PI3/4_kinase_CS"/>
</dbReference>
<dbReference type="PROSITE" id="PS00915">
    <property type="entry name" value="PI3_4_KINASE_1"/>
    <property type="match status" value="1"/>
</dbReference>
<evidence type="ECO:0000256" key="4">
    <source>
        <dbReference type="ARBA" id="ARBA00022527"/>
    </source>
</evidence>
<dbReference type="PANTHER" id="PTHR11139:SF68">
    <property type="entry name" value="DNA-DEPENDENT PROTEIN KINASE CATALYTIC SUBUNIT"/>
    <property type="match status" value="1"/>
</dbReference>
<keyword evidence="8 15" id="KW-0418">Kinase</keyword>
<dbReference type="SMART" id="SM00146">
    <property type="entry name" value="PI3Kc"/>
    <property type="match status" value="1"/>
</dbReference>
<organism evidence="15 16">
    <name type="scientific">Trichinella nelsoni</name>
    <dbReference type="NCBI Taxonomy" id="6336"/>
    <lineage>
        <taxon>Eukaryota</taxon>
        <taxon>Metazoa</taxon>
        <taxon>Ecdysozoa</taxon>
        <taxon>Nematoda</taxon>
        <taxon>Enoplea</taxon>
        <taxon>Dorylaimia</taxon>
        <taxon>Trichinellida</taxon>
        <taxon>Trichinellidae</taxon>
        <taxon>Trichinella</taxon>
    </lineage>
</organism>
<dbReference type="SMART" id="SM01343">
    <property type="entry name" value="FATC"/>
    <property type="match status" value="1"/>
</dbReference>
<dbReference type="EMBL" id="JYDL01000039">
    <property type="protein sequence ID" value="KRX21466.1"/>
    <property type="molecule type" value="Genomic_DNA"/>
</dbReference>
<evidence type="ECO:0000256" key="3">
    <source>
        <dbReference type="ARBA" id="ARBA00012513"/>
    </source>
</evidence>
<dbReference type="PROSITE" id="PS51190">
    <property type="entry name" value="FATC"/>
    <property type="match status" value="1"/>
</dbReference>
<keyword evidence="16" id="KW-1185">Reference proteome</keyword>
<keyword evidence="7" id="KW-0227">DNA damage</keyword>
<evidence type="ECO:0000259" key="13">
    <source>
        <dbReference type="PROSITE" id="PS51189"/>
    </source>
</evidence>
<dbReference type="Pfam" id="PF08163">
    <property type="entry name" value="DNAPKcs_CC3"/>
    <property type="match status" value="2"/>
</dbReference>
<proteinExistence type="inferred from homology"/>
<dbReference type="Gene3D" id="3.30.1010.10">
    <property type="entry name" value="Phosphatidylinositol 3-kinase Catalytic Subunit, Chain A, domain 4"/>
    <property type="match status" value="1"/>
</dbReference>
<dbReference type="InterPro" id="IPR046803">
    <property type="entry name" value="DNAPKcs_CC1-2"/>
</dbReference>
<dbReference type="GO" id="GO:0004677">
    <property type="term" value="F:DNA-dependent protein kinase activity"/>
    <property type="evidence" value="ECO:0007669"/>
    <property type="project" value="InterPro"/>
</dbReference>
<evidence type="ECO:0000256" key="11">
    <source>
        <dbReference type="ARBA" id="ARBA00023242"/>
    </source>
</evidence>
<dbReference type="InterPro" id="IPR037706">
    <property type="entry name" value="DNA-PK_dom"/>
</dbReference>
<dbReference type="Pfam" id="PF20500">
    <property type="entry name" value="DNA-PKcs_N"/>
    <property type="match status" value="1"/>
</dbReference>
<gene>
    <name evidence="15" type="primary">prkdc</name>
    <name evidence="15" type="ORF">T07_3576</name>
</gene>
<dbReference type="Pfam" id="PF02260">
    <property type="entry name" value="FATC"/>
    <property type="match status" value="1"/>
</dbReference>
<dbReference type="InterPro" id="IPR036940">
    <property type="entry name" value="PI3/4_kinase_cat_sf"/>
</dbReference>
<dbReference type="InterPro" id="IPR050517">
    <property type="entry name" value="DDR_Repair_Kinase"/>
</dbReference>
<dbReference type="Pfam" id="PF19704">
    <property type="entry name" value="DNAPKcs_CC5"/>
    <property type="match status" value="2"/>
</dbReference>
<name>A0A0V0S4Q3_9BILA</name>
<dbReference type="Pfam" id="PF20502">
    <property type="entry name" value="DNAPKcs_CC1-2"/>
    <property type="match status" value="1"/>
</dbReference>
<keyword evidence="9" id="KW-0067">ATP-binding</keyword>
<dbReference type="GO" id="GO:0006303">
    <property type="term" value="P:double-strand break repair via nonhomologous end joining"/>
    <property type="evidence" value="ECO:0007669"/>
    <property type="project" value="InterPro"/>
</dbReference>
<dbReference type="PROSITE" id="PS00916">
    <property type="entry name" value="PI3_4_KINASE_2"/>
    <property type="match status" value="1"/>
</dbReference>
<dbReference type="Gene3D" id="1.10.1070.11">
    <property type="entry name" value="Phosphatidylinositol 3-/4-kinase, catalytic domain"/>
    <property type="match status" value="1"/>
</dbReference>
<protein>
    <recommendedName>
        <fullName evidence="3">non-specific serine/threonine protein kinase</fullName>
        <ecNumber evidence="3">2.7.11.1</ecNumber>
    </recommendedName>
</protein>
<dbReference type="EC" id="2.7.11.1" evidence="3"/>
<dbReference type="OrthoDB" id="431717at2759"/>
<keyword evidence="10" id="KW-0234">DNA repair</keyword>
<evidence type="ECO:0000256" key="1">
    <source>
        <dbReference type="ARBA" id="ARBA00004123"/>
    </source>
</evidence>
<keyword evidence="11" id="KW-0539">Nucleus</keyword>
<keyword evidence="5" id="KW-0808">Transferase</keyword>
<evidence type="ECO:0000256" key="7">
    <source>
        <dbReference type="ARBA" id="ARBA00022763"/>
    </source>
</evidence>
<dbReference type="InterPro" id="IPR016024">
    <property type="entry name" value="ARM-type_fold"/>
</dbReference>
<keyword evidence="6" id="KW-0547">Nucleotide-binding</keyword>
<dbReference type="PROSITE" id="PS50290">
    <property type="entry name" value="PI3_4_KINASE_3"/>
    <property type="match status" value="1"/>
</dbReference>
<dbReference type="InterPro" id="IPR011009">
    <property type="entry name" value="Kinase-like_dom_sf"/>
</dbReference>
<sequence>MAYSTVDQIRDALNSLKDFIEGADSDQAEDCVQQIFEHFRKLSGSERNFGFCFNSLLSNDSNSLLSILSSSIGKTAFAQTIGYGIDIIRLAIAKTTSLSPSHRKAIMRFTLRLLKLDYLKGRREHVLYLVHECIKYSSVLSTEGGELNFCYDELLHCCLALIDSLKKLQSGVKKGLFIIIGTLCQEIPEKLITADHNYALLFANIMSEELKNQMCSSIHSPSYSVIEGCFLGLNDLLAHFSNLFDGSCRMSCSELFHLIKKACNPKNDVHRLGHLKAALGLFISHVQFFRHHFLDEYSLLNECVSHWAKHSDREIKTYSLNAEDLLIRELATELITKVDSDPNHVRSVYKYFCNQFDEIFSNTSGIREISMISKSYGRLFQIGKALYGEEEVCKILRKLLQRFEYLSTTSSDAQQQKVYHITNILETASRGLICLSKIADDVWQLMERFHVTLFHNFPLMEKRFYHRCKVINFATFAAAYGHNYQYIQSIVFQSLIRVIASLPSVGKESIVLPKDENAFYLADYLPFWKMLLDSEFVDLSEFGFDRSMQVNIRRTFFDCFMKSFLEIVRLLSFETKAFQDVEEYTFRFSNPILHVIPTKQADYDLFYNLVELCRSVIMKGSHVLFEPWLQPMLTMLLELSSRYPMVSGFYKLLALWVTMAEKLNYFNSTKQDDKTENCSSHYKLLLSDFIDHVLVESCRFQGELLVSCLRFLLALPTCIVVEKLESIKEAIKSSLKLGLNYLPIACVCLDALEKWSAEFPEDEPQLDSFYTDLLPIFDDYLRCTSVDETLVSNNGFNYNGEKSTLFNRKRNSGNIFDKGDDNDSEEEIPNPQTVLRRIASFVGSLGCYMNRFLINSADAGSLLRWGQGSHLEFICPFPDMKFEIALDTLIPRLCDLALSAGDRPLKVAACEALHACVLFLLGNESFRTVKVKDRESISKAYNHIFPVLLKLACDVDEVPKQMFSTLFVQILHLFSGTDFADKMVTSCLLDTLMDGLCCFWNSSLRDQSAYYISEYCRWSMRRVDSTGQNMHSESKVELLVQTIITFAVHSSAVKRAGAAVAFNNLYKIIREKRWLVDIYILEMFFTFMKSLYLAENDDELYGTVDECKQAIKHIRRIILYNLNMLRIHNERRRTPNEWSQSTIHCCCDWLLNTMTWSNYQFRSECFVSYQELTNAGLEIEKLHFLRHIGTSIFGIIDHFERSHRSVLGSFSICNLQDRVATGTSIYALVLWLETYEAMIDGYVWALNTNRISMEDWNDYLLNEHPRMKSLLFPCSMDLVNSIVIGRNFPNISKTQRNRLNKTRCKCFVALCKLIAALVNCPNLNNFQGFLKLLLYPNTWNAFLKVACDPKSLGFRLYSKQLFECISQDVRLLFLALKNNTFLLQQVSTSMKEYLTQFYPWPDVESVVTCDSHLAIEQQQLLNVYGMLVEVGLQCVVELPGAEFLWTKVADVYFSKRIGLPPSKLGMVKQIFRVAALTGSAVDVLIKLLMNTKSVRLAECSTLCSTKGELLIANFGEEIALLLCTNAELFLKHLKEASRCQPDVVGRALLHTVTVVVHSSDLRKKHGRELAMQILQIFGQELLYWADVAVSNETLKLLWLKLIMKLILIDSKITEWQEFAPMASAYFMMLNDQSLTLDFKNNMLSLLAGFCTFDKHASELGKSLKLFMVNNFPLKSDEFAKGTAKYDQYVAACQKILFAFGCTGSPVILELLLSMICREQSHPIASDLKHQLQKFSSRASRAVLENILVLLDEMFFNPSSCVCASLRLALLNEFFIPFLHSLKSDLLLSWTCRRIQTLMSCLAESSISEIKTDYEEQVITKIGCYKIFEIIYKVLDLEFLKTEVNSSYLGSDSQMKNELIKKLVSCAVGAKKEFCRDSKLGSIQRHFFEYRCAAQNCIIALVKKTQSHLKHYEGFIFNDCWESIIDNEVKYEFDREIQEEEQSAGKMYYSREEKPPSAESENQVELSVLLDSSLSVMATQFDLTESLEASIHFAEKETESANDKDVFRPFYLEWISPIVKLIVMDEFGSNILHYFRVDLIVVLFEWTAHLKKHCCSKSGKVFKRNLRIIETMLVLWKPWILEKICFPLHDEMENLCGISILCLCLNTVPETFSFLTDPNHESGFFNDLLDWFPSVQGDLKTACLEGFLAVSKYKGDLFEELKSRGFLKIFSLRHERDQMLGMYIVKNIHANLSVENISDLVSSFSSVVVGNFSPSCRRAFAEMCCSLYTKLSSLDDSSENSKTALATTKMHLLTMLSDSNKSIRQLVYNFWCDASRLEISTSARLLNCLSQLYTCATESTFLSHASYVMLELTCHSPDYTRLIYDHPLEDCTFENLPISTHWQSRYASLEVPADNLTVILDKILHDIKKPKSSSVKKVDDLDGDLQFLKNRILKDTEEKAFFVNLDRKRQKVIERLKQQSLDLRGKYRSGDFPDIQIPYSAVIITLQAVAELDKVFAGQLFESLMYGVVAHVIECCSFEVTEKYFHSINDGVREIFRSMVTFHRPLVSCLMNFLYNFIEYVDFEPTDIANVAIGSGQPDCGIVLLERRIEVAVEDTTASTSHEWRPKHVNEIDQLWVELARLYKQCGELENLRAVFTKHLLTAEETKLALEMEAAGDFEGAAAIYGETFNNKQRKSGGIVEKAEANLLYEARIRCLEMLNDWKGLEAWSTTFGSTGQTAKLDQIWETDYLINMHLPVFLRSKLKIALTSDSVALEELSTFVEQNQSVPKNREILEVRTITTANRHSGLLVLLNILRENFAKSQYFLSLSMDSFLKCYPTLRVCDVTARLKLVQDLLPVSETAKFLHLLHASDEFKLENVVKLCRFWLRYGLDVETTLTTTADDVVLNRKTFLEIFGKRLVDSGISVSNVRQSLLPFRLQFGYQYLKCAVRQNNHGVLLQRLQDKHLLLEASNYETWALLQLANCANAVKSRTAYLMQALNLFDLKKITDPELNTTTEGSSADQFALIGMLFDNVAETVVASSENTLAEFCLSRLISNTDTANISELVTLCYDQAFRYLKLSCQYSSQLNIESPKLTEPLMELSSFCDRILRKNGHTSLVNSECACVMVRSILMSMKNGSHLARQLFPRLLSVMEKYPESELEFQAEIDSVPSWMFLSWLNQMLSALKRSNKFYSILERIADDYPQALIYPLLMLKSATGDEGETDFYRLQLKLRKTKIVKDFIDALSLLSHPDMHVIDELESIIMNISNKSNEARRETMVKLYSFVTFADIKREFLGSFWKCFFQNHLPKIQEIFCVDICAFDNKSAENYLRLCSSILSELRTFYIPECCPNNLNEYSPWLTAYRPHPLDVFLEIPGQYSGDRRPFPERHVHIIGFASDVEIMRSLKKPKKICIQGDDGRDYKYLVKAGEDLRQDERVQQLFDLMNGILQKQHQCSRLKARIRTYRIVPLSIKLGLIEFLPNVVPLQQFFMGESLRKEYQTIAMDMFTEGPGKILLKAAGEASSPLNHMTYWRSFQNISPETAARRFSEVLKKIPDHLLRDQLLNCCVSPDVFCFLRQKFTVSLAIMSIANYLLEIGDRHLGNIVLDTKTGEVIGIDFGYAFGASLQYLPIPELMPFRLTKQFVGVVEPVGVHGLLESTMKYCLKAFRDSSYILLNTMDTFIKEPSLNWIVEVRRQIGEGRPLWKDEANLRDLFKWYPEEKISAAARKLRGDNPVIIMQDELMNSRQHLSSFPLHQIINCIYGKKDFSALTEEDQSAPRGYPLQALTVEQQTSCLIEMATDPIILSRTWFGWEAWI</sequence>
<dbReference type="InterPro" id="IPR045581">
    <property type="entry name" value="DNAPKcs_CC5"/>
</dbReference>
<dbReference type="GO" id="GO:0000723">
    <property type="term" value="P:telomere maintenance"/>
    <property type="evidence" value="ECO:0007669"/>
    <property type="project" value="TreeGrafter"/>
</dbReference>
<dbReference type="SUPFAM" id="SSF48371">
    <property type="entry name" value="ARM repeat"/>
    <property type="match status" value="2"/>
</dbReference>
<evidence type="ECO:0000256" key="10">
    <source>
        <dbReference type="ARBA" id="ARBA00023204"/>
    </source>
</evidence>
<evidence type="ECO:0000256" key="6">
    <source>
        <dbReference type="ARBA" id="ARBA00022741"/>
    </source>
</evidence>
<dbReference type="InterPro" id="IPR014009">
    <property type="entry name" value="PIK_FAT"/>
</dbReference>
<evidence type="ECO:0000313" key="16">
    <source>
        <dbReference type="Proteomes" id="UP000054630"/>
    </source>
</evidence>
<feature type="domain" description="FAT" evidence="13">
    <location>
        <begin position="2526"/>
        <end position="3156"/>
    </location>
</feature>
<evidence type="ECO:0000256" key="9">
    <source>
        <dbReference type="ARBA" id="ARBA00022840"/>
    </source>
</evidence>
<keyword evidence="4" id="KW-0723">Serine/threonine-protein kinase</keyword>
<evidence type="ECO:0000259" key="14">
    <source>
        <dbReference type="PROSITE" id="PS51190"/>
    </source>
</evidence>
<dbReference type="GO" id="GO:0005634">
    <property type="term" value="C:nucleus"/>
    <property type="evidence" value="ECO:0007669"/>
    <property type="project" value="UniProtKB-SubCell"/>
</dbReference>
<dbReference type="PROSITE" id="PS51189">
    <property type="entry name" value="FAT"/>
    <property type="match status" value="1"/>
</dbReference>
<evidence type="ECO:0000259" key="12">
    <source>
        <dbReference type="PROSITE" id="PS50290"/>
    </source>
</evidence>
<dbReference type="Pfam" id="PF00454">
    <property type="entry name" value="PI3_PI4_kinase"/>
    <property type="match status" value="1"/>
</dbReference>
<evidence type="ECO:0000256" key="8">
    <source>
        <dbReference type="ARBA" id="ARBA00022777"/>
    </source>
</evidence>
<dbReference type="InterPro" id="IPR012582">
    <property type="entry name" value="DNAPKcs_CC3"/>
</dbReference>
<comment type="subcellular location">
    <subcellularLocation>
        <location evidence="1">Nucleus</location>
    </subcellularLocation>
</comment>
<comment type="similarity">
    <text evidence="2">Belongs to the PI3/PI4-kinase family.</text>
</comment>